<dbReference type="Proteomes" id="UP000006701">
    <property type="component" value="Unassembled WGS sequence"/>
</dbReference>
<sequence length="451" mass="51935">MEVFPLSPDLEHEDPFESSTGSIDEASDYDVHSLFDEKIREITAAERQMIAELTDDFARGFDPDALAREIMAVLPLLADDLFPGSYAHLLIMLLETRGKMETTQVNLTLWMRARYPTAISEPNITSITDETFFVTEIEMLRRLLSTLRGDDCKPIYWITSRPLEIGRSCEHLEASIKVLRAFEHDIWEAIQEEDEDKTIYSDTPVSTERTILTSVRAQRYDCCRATLAWNDYLRTELALTVFYQFYRKHLMETNPERAREIGWLPPLNIEVPRSTVTGRDFVDLTEWPLDSHERMVLRLMFKVAQWLGLARGLPAVHLFCDIARYFTIHEPSKTPSASYIFFMQNLTEIRLCDTSIKSQIPSPFPYRDKQFADRNRDYYIDLFKSANDLVSCLVEQTSFLEKKSGGPSVVSSDGQPQRPVNKEIQMVREFPEIRGSLVGAWQDVATASLLI</sequence>
<dbReference type="KEGG" id="act:ACLA_029500"/>
<dbReference type="AlphaFoldDB" id="A1CRF1"/>
<accession>A1CRF1</accession>
<dbReference type="HOGENOM" id="CLU_542880_0_0_1"/>
<dbReference type="EMBL" id="DS027059">
    <property type="protein sequence ID" value="EAW08222.1"/>
    <property type="molecule type" value="Genomic_DNA"/>
</dbReference>
<protein>
    <submittedName>
        <fullName evidence="2">Uncharacterized protein</fullName>
    </submittedName>
</protein>
<dbReference type="VEuPathDB" id="FungiDB:ACLA_029500"/>
<gene>
    <name evidence="2" type="ORF">ACLA_029500</name>
</gene>
<dbReference type="OrthoDB" id="4183264at2759"/>
<organism evidence="2 3">
    <name type="scientific">Aspergillus clavatus (strain ATCC 1007 / CBS 513.65 / DSM 816 / NCTC 3887 / NRRL 1 / QM 1276 / 107)</name>
    <dbReference type="NCBI Taxonomy" id="344612"/>
    <lineage>
        <taxon>Eukaryota</taxon>
        <taxon>Fungi</taxon>
        <taxon>Dikarya</taxon>
        <taxon>Ascomycota</taxon>
        <taxon>Pezizomycotina</taxon>
        <taxon>Eurotiomycetes</taxon>
        <taxon>Eurotiomycetidae</taxon>
        <taxon>Eurotiales</taxon>
        <taxon>Aspergillaceae</taxon>
        <taxon>Aspergillus</taxon>
        <taxon>Aspergillus subgen. Fumigati</taxon>
    </lineage>
</organism>
<proteinExistence type="predicted"/>
<dbReference type="RefSeq" id="XP_001269648.1">
    <property type="nucleotide sequence ID" value="XM_001269647.1"/>
</dbReference>
<evidence type="ECO:0000313" key="2">
    <source>
        <dbReference type="EMBL" id="EAW08222.1"/>
    </source>
</evidence>
<name>A1CRF1_ASPCL</name>
<evidence type="ECO:0000256" key="1">
    <source>
        <dbReference type="SAM" id="MobiDB-lite"/>
    </source>
</evidence>
<dbReference type="GeneID" id="4701585"/>
<evidence type="ECO:0000313" key="3">
    <source>
        <dbReference type="Proteomes" id="UP000006701"/>
    </source>
</evidence>
<dbReference type="OMA" id="CKASLSW"/>
<feature type="region of interest" description="Disordered" evidence="1">
    <location>
        <begin position="1"/>
        <end position="22"/>
    </location>
</feature>
<keyword evidence="3" id="KW-1185">Reference proteome</keyword>
<reference evidence="2 3" key="1">
    <citation type="journal article" date="2008" name="PLoS Genet.">
        <title>Genomic islands in the pathogenic filamentous fungus Aspergillus fumigatus.</title>
        <authorList>
            <person name="Fedorova N.D."/>
            <person name="Khaldi N."/>
            <person name="Joardar V.S."/>
            <person name="Maiti R."/>
            <person name="Amedeo P."/>
            <person name="Anderson M.J."/>
            <person name="Crabtree J."/>
            <person name="Silva J.C."/>
            <person name="Badger J.H."/>
            <person name="Albarraq A."/>
            <person name="Angiuoli S."/>
            <person name="Bussey H."/>
            <person name="Bowyer P."/>
            <person name="Cotty P.J."/>
            <person name="Dyer P.S."/>
            <person name="Egan A."/>
            <person name="Galens K."/>
            <person name="Fraser-Liggett C.M."/>
            <person name="Haas B.J."/>
            <person name="Inman J.M."/>
            <person name="Kent R."/>
            <person name="Lemieux S."/>
            <person name="Malavazi I."/>
            <person name="Orvis J."/>
            <person name="Roemer T."/>
            <person name="Ronning C.M."/>
            <person name="Sundaram J.P."/>
            <person name="Sutton G."/>
            <person name="Turner G."/>
            <person name="Venter J.C."/>
            <person name="White O.R."/>
            <person name="Whitty B.R."/>
            <person name="Youngman P."/>
            <person name="Wolfe K.H."/>
            <person name="Goldman G.H."/>
            <person name="Wortman J.R."/>
            <person name="Jiang B."/>
            <person name="Denning D.W."/>
            <person name="Nierman W.C."/>
        </authorList>
    </citation>
    <scope>NUCLEOTIDE SEQUENCE [LARGE SCALE GENOMIC DNA]</scope>
    <source>
        <strain evidence="3">ATCC 1007 / CBS 513.65 / DSM 816 / NCTC 3887 / NRRL 1</strain>
    </source>
</reference>